<proteinExistence type="predicted"/>
<organism evidence="2 3">
    <name type="scientific">Pristionchus mayeri</name>
    <dbReference type="NCBI Taxonomy" id="1317129"/>
    <lineage>
        <taxon>Eukaryota</taxon>
        <taxon>Metazoa</taxon>
        <taxon>Ecdysozoa</taxon>
        <taxon>Nematoda</taxon>
        <taxon>Chromadorea</taxon>
        <taxon>Rhabditida</taxon>
        <taxon>Rhabditina</taxon>
        <taxon>Diplogasteromorpha</taxon>
        <taxon>Diplogasteroidea</taxon>
        <taxon>Neodiplogasteridae</taxon>
        <taxon>Pristionchus</taxon>
    </lineage>
</organism>
<keyword evidence="1" id="KW-0812">Transmembrane</keyword>
<feature type="non-terminal residue" evidence="2">
    <location>
        <position position="187"/>
    </location>
</feature>
<evidence type="ECO:0008006" key="4">
    <source>
        <dbReference type="Google" id="ProtNLM"/>
    </source>
</evidence>
<gene>
    <name evidence="2" type="ORF">PMAYCL1PPCAC_21479</name>
</gene>
<dbReference type="InterPro" id="IPR053220">
    <property type="entry name" value="Nematode_rcpt-like_serp_H"/>
</dbReference>
<feature type="transmembrane region" description="Helical" evidence="1">
    <location>
        <begin position="12"/>
        <end position="33"/>
    </location>
</feature>
<feature type="transmembrane region" description="Helical" evidence="1">
    <location>
        <begin position="152"/>
        <end position="172"/>
    </location>
</feature>
<name>A0AAN5I4J7_9BILA</name>
<feature type="transmembrane region" description="Helical" evidence="1">
    <location>
        <begin position="68"/>
        <end position="93"/>
    </location>
</feature>
<dbReference type="EMBL" id="BTRK01000005">
    <property type="protein sequence ID" value="GMR51284.1"/>
    <property type="molecule type" value="Genomic_DNA"/>
</dbReference>
<keyword evidence="1" id="KW-0472">Membrane</keyword>
<protein>
    <recommendedName>
        <fullName evidence="4">G protein-coupled receptor</fullName>
    </recommendedName>
</protein>
<comment type="caution">
    <text evidence="2">The sequence shown here is derived from an EMBL/GenBank/DDBJ whole genome shotgun (WGS) entry which is preliminary data.</text>
</comment>
<accession>A0AAN5I4J7</accession>
<reference evidence="3" key="1">
    <citation type="submission" date="2022-10" db="EMBL/GenBank/DDBJ databases">
        <title>Genome assembly of Pristionchus species.</title>
        <authorList>
            <person name="Yoshida K."/>
            <person name="Sommer R.J."/>
        </authorList>
    </citation>
    <scope>NUCLEOTIDE SEQUENCE [LARGE SCALE GENOMIC DNA]</scope>
    <source>
        <strain evidence="3">RS5460</strain>
    </source>
</reference>
<dbReference type="PANTHER" id="PTHR22941:SF26">
    <property type="entry name" value="SERPENTINE RECEPTOR, CLASS H"/>
    <property type="match status" value="1"/>
</dbReference>
<evidence type="ECO:0000256" key="1">
    <source>
        <dbReference type="SAM" id="Phobius"/>
    </source>
</evidence>
<dbReference type="Proteomes" id="UP001328107">
    <property type="component" value="Unassembled WGS sequence"/>
</dbReference>
<evidence type="ECO:0000313" key="2">
    <source>
        <dbReference type="EMBL" id="GMR51284.1"/>
    </source>
</evidence>
<keyword evidence="1" id="KW-1133">Transmembrane helix</keyword>
<dbReference type="PANTHER" id="PTHR22941">
    <property type="entry name" value="SERPENTINE RECEPTOR"/>
    <property type="match status" value="1"/>
</dbReference>
<dbReference type="AlphaFoldDB" id="A0AAN5I4J7"/>
<evidence type="ECO:0000313" key="3">
    <source>
        <dbReference type="Proteomes" id="UP001328107"/>
    </source>
</evidence>
<sequence length="187" mass="21329">MRRFNYTGWRRIFLLVTLQSYSLVGVFGMIYFAGKSVRAGEVSTPPFGSWVRQRSTYVFMFPDENAHYLHYVSAPIGNSLLLIMIVMLAELVIEVRKDNAFVSEATRRFTQGTVPSLMYVNSSIVNICLQFAPVLFEIGETFNRIATVLSPLLWSIFTKHTLAGSLTILYFSPAYRKKILSRMTNSE</sequence>
<feature type="transmembrane region" description="Helical" evidence="1">
    <location>
        <begin position="114"/>
        <end position="132"/>
    </location>
</feature>
<keyword evidence="3" id="KW-1185">Reference proteome</keyword>